<reference evidence="2" key="1">
    <citation type="journal article" date="2019" name="Curr. Biol.">
        <title>Genome Sequence of Striga asiatica Provides Insight into the Evolution of Plant Parasitism.</title>
        <authorList>
            <person name="Yoshida S."/>
            <person name="Kim S."/>
            <person name="Wafula E.K."/>
            <person name="Tanskanen J."/>
            <person name="Kim Y.M."/>
            <person name="Honaas L."/>
            <person name="Yang Z."/>
            <person name="Spallek T."/>
            <person name="Conn C.E."/>
            <person name="Ichihashi Y."/>
            <person name="Cheong K."/>
            <person name="Cui S."/>
            <person name="Der J.P."/>
            <person name="Gundlach H."/>
            <person name="Jiao Y."/>
            <person name="Hori C."/>
            <person name="Ishida J.K."/>
            <person name="Kasahara H."/>
            <person name="Kiba T."/>
            <person name="Kim M.S."/>
            <person name="Koo N."/>
            <person name="Laohavisit A."/>
            <person name="Lee Y.H."/>
            <person name="Lumba S."/>
            <person name="McCourt P."/>
            <person name="Mortimer J.C."/>
            <person name="Mutuku J.M."/>
            <person name="Nomura T."/>
            <person name="Sasaki-Sekimoto Y."/>
            <person name="Seto Y."/>
            <person name="Wang Y."/>
            <person name="Wakatake T."/>
            <person name="Sakakibara H."/>
            <person name="Demura T."/>
            <person name="Yamaguchi S."/>
            <person name="Yoneyama K."/>
            <person name="Manabe R.I."/>
            <person name="Nelson D.C."/>
            <person name="Schulman A.H."/>
            <person name="Timko M.P."/>
            <person name="dePamphilis C.W."/>
            <person name="Choi D."/>
            <person name="Shirasu K."/>
        </authorList>
    </citation>
    <scope>NUCLEOTIDE SEQUENCE [LARGE SCALE GENOMIC DNA]</scope>
    <source>
        <strain evidence="2">cv. UVA1</strain>
    </source>
</reference>
<protein>
    <submittedName>
        <fullName evidence="1">Poly(A) polymerase 2</fullName>
    </submittedName>
</protein>
<evidence type="ECO:0000313" key="1">
    <source>
        <dbReference type="EMBL" id="GER35072.1"/>
    </source>
</evidence>
<dbReference type="Proteomes" id="UP000325081">
    <property type="component" value="Unassembled WGS sequence"/>
</dbReference>
<accession>A0A5A7PRG5</accession>
<sequence length="288" mass="32129">MVEILGLIKRRVLEIKTLWEFRSLQRSAEVSDLFVEVLRSGICLRHLDHKIVPIDNIATIRTQNAKSLGFLKLNDMMDLKFSTFISPFGSKSTSSIFLLMANFYKACISTLTRSPKLSVADCWLAFEAFISWTGGGLTIVIGIGVSSDRRLLSSLCSWHMAHQCKQHDCLTMPVYIPHIHQLKNSPSVIRHIVLGSIKPCSAAVPAAKASCYSLSCLTCPAQYRRPKISLKIIGSYNFPGLEHIQKSLYSKVHLQELDSFLAMAVHIHCTWGRATALSANKGSKFSME</sequence>
<dbReference type="AlphaFoldDB" id="A0A5A7PRG5"/>
<keyword evidence="2" id="KW-1185">Reference proteome</keyword>
<dbReference type="EMBL" id="BKCP01004960">
    <property type="protein sequence ID" value="GER35072.1"/>
    <property type="molecule type" value="Genomic_DNA"/>
</dbReference>
<gene>
    <name evidence="1" type="ORF">STAS_11328</name>
</gene>
<comment type="caution">
    <text evidence="1">The sequence shown here is derived from an EMBL/GenBank/DDBJ whole genome shotgun (WGS) entry which is preliminary data.</text>
</comment>
<evidence type="ECO:0000313" key="2">
    <source>
        <dbReference type="Proteomes" id="UP000325081"/>
    </source>
</evidence>
<proteinExistence type="predicted"/>
<organism evidence="1 2">
    <name type="scientific">Striga asiatica</name>
    <name type="common">Asiatic witchweed</name>
    <name type="synonym">Buchnera asiatica</name>
    <dbReference type="NCBI Taxonomy" id="4170"/>
    <lineage>
        <taxon>Eukaryota</taxon>
        <taxon>Viridiplantae</taxon>
        <taxon>Streptophyta</taxon>
        <taxon>Embryophyta</taxon>
        <taxon>Tracheophyta</taxon>
        <taxon>Spermatophyta</taxon>
        <taxon>Magnoliopsida</taxon>
        <taxon>eudicotyledons</taxon>
        <taxon>Gunneridae</taxon>
        <taxon>Pentapetalae</taxon>
        <taxon>asterids</taxon>
        <taxon>lamiids</taxon>
        <taxon>Lamiales</taxon>
        <taxon>Orobanchaceae</taxon>
        <taxon>Buchnereae</taxon>
        <taxon>Striga</taxon>
    </lineage>
</organism>
<name>A0A5A7PRG5_STRAF</name>